<accession>A0A0F9SEX3</accession>
<reference evidence="1" key="1">
    <citation type="journal article" date="2015" name="Nature">
        <title>Complex archaea that bridge the gap between prokaryotes and eukaryotes.</title>
        <authorList>
            <person name="Spang A."/>
            <person name="Saw J.H."/>
            <person name="Jorgensen S.L."/>
            <person name="Zaremba-Niedzwiedzka K."/>
            <person name="Martijn J."/>
            <person name="Lind A.E."/>
            <person name="van Eijk R."/>
            <person name="Schleper C."/>
            <person name="Guy L."/>
            <person name="Ettema T.J."/>
        </authorList>
    </citation>
    <scope>NUCLEOTIDE SEQUENCE</scope>
</reference>
<gene>
    <name evidence="1" type="ORF">LCGC14_0782370</name>
</gene>
<organism evidence="1">
    <name type="scientific">marine sediment metagenome</name>
    <dbReference type="NCBI Taxonomy" id="412755"/>
    <lineage>
        <taxon>unclassified sequences</taxon>
        <taxon>metagenomes</taxon>
        <taxon>ecological metagenomes</taxon>
    </lineage>
</organism>
<name>A0A0F9SEX3_9ZZZZ</name>
<dbReference type="EMBL" id="LAZR01002030">
    <property type="protein sequence ID" value="KKN35546.1"/>
    <property type="molecule type" value="Genomic_DNA"/>
</dbReference>
<evidence type="ECO:0000313" key="1">
    <source>
        <dbReference type="EMBL" id="KKN35546.1"/>
    </source>
</evidence>
<sequence>MKTVKLSPEALARRVRRKKMLLWQGKQLKDFKFFRLVRLK</sequence>
<dbReference type="AlphaFoldDB" id="A0A0F9SEX3"/>
<proteinExistence type="predicted"/>
<comment type="caution">
    <text evidence="1">The sequence shown here is derived from an EMBL/GenBank/DDBJ whole genome shotgun (WGS) entry which is preliminary data.</text>
</comment>
<protein>
    <submittedName>
        <fullName evidence="1">Uncharacterized protein</fullName>
    </submittedName>
</protein>